<dbReference type="Pfam" id="PF13193">
    <property type="entry name" value="AMP-binding_C"/>
    <property type="match status" value="1"/>
</dbReference>
<evidence type="ECO:0000259" key="4">
    <source>
        <dbReference type="Pfam" id="PF00501"/>
    </source>
</evidence>
<dbReference type="Proteomes" id="UP000320531">
    <property type="component" value="Unassembled WGS sequence"/>
</dbReference>
<dbReference type="InterPro" id="IPR025110">
    <property type="entry name" value="AMP-bd_C"/>
</dbReference>
<evidence type="ECO:0000313" key="6">
    <source>
        <dbReference type="EMBL" id="TVU57777.1"/>
    </source>
</evidence>
<feature type="domain" description="AMP-binding enzyme C-terminal" evidence="5">
    <location>
        <begin position="509"/>
        <end position="586"/>
    </location>
</feature>
<dbReference type="PROSITE" id="PS00455">
    <property type="entry name" value="AMP_BINDING"/>
    <property type="match status" value="1"/>
</dbReference>
<dbReference type="SUPFAM" id="SSF56801">
    <property type="entry name" value="Acetyl-CoA synthetase-like"/>
    <property type="match status" value="1"/>
</dbReference>
<gene>
    <name evidence="6" type="ORF">FQK23_00460</name>
</gene>
<dbReference type="Gene3D" id="3.40.50.12780">
    <property type="entry name" value="N-terminal domain of ligase-like"/>
    <property type="match status" value="1"/>
</dbReference>
<evidence type="ECO:0000256" key="3">
    <source>
        <dbReference type="SAM" id="MobiDB-lite"/>
    </source>
</evidence>
<evidence type="ECO:0000256" key="1">
    <source>
        <dbReference type="ARBA" id="ARBA00006432"/>
    </source>
</evidence>
<dbReference type="PANTHER" id="PTHR43201">
    <property type="entry name" value="ACYL-COA SYNTHETASE"/>
    <property type="match status" value="1"/>
</dbReference>
<accession>A0A558GLL1</accession>
<reference evidence="6 7" key="1">
    <citation type="submission" date="2019-07" db="EMBL/GenBank/DDBJ databases">
        <title>Draft genome of C. aurimucosum strain 14-2523.</title>
        <authorList>
            <person name="Pacheco L.G.C."/>
            <person name="Aguiar E.R.G.R."/>
            <person name="Navas J."/>
            <person name="Santos C.S."/>
            <person name="Rocha D.J.P.G."/>
        </authorList>
    </citation>
    <scope>NUCLEOTIDE SEQUENCE [LARGE SCALE GENOMIC DNA]</scope>
    <source>
        <strain evidence="6 7">14-2523</strain>
    </source>
</reference>
<dbReference type="AlphaFoldDB" id="A0A558GLL1"/>
<sequence>MKVQRGSCRPTPRSRQRLPKTTSRAVLRSAKKGTPISPAAKQERTIMTKPLTTYVPDEGLTFFKPQTLAQYFSEHAENTPEKTAIYFYGSEFTYGWLEQKALALATTLAHEGIRTGDVVALYMQNCPQFVISYLAVQKLGAVVSPCNPMLKAKELSYQLNDLEAVALIASEELLVEYEKADETSVHTLIVTSFDDALDREEHSQEFNFRMPDRRTTALDHISWEKATAQSDPVDEVESLLKPEINLDEDCALIIYTSGTSGLPKGAMLSYTNCTFKANCVAANFGYTPSDKVSASMPIFHVAGKIVGMSAVFVTGASMILQARFDGEDFVTMASRYGMTVSYTTPPMNTEILATDRASQMDRLRVCMGTSFGSQITESLSDQWKEQTGQDFFEFAYGMSETHTADTMTPPDQIVWGSTGRPTFQTDIKITDPEDRNRELSPGELGEISVESPAVFLGYKGKPEATAAAKIGGRYFSGDMGYLDENGYLFFEGRFKEMIKSNGYSVFPEEVEKYLQDHPAVQQAVAVGYQDDRRGESVRAFIVLRPEYKGVTSEEEIISWAKENMAAYKYPRSVRFIDEVPKTATGKMLRAKLRE</sequence>
<protein>
    <submittedName>
        <fullName evidence="6">AMP-binding protein</fullName>
    </submittedName>
</protein>
<comment type="caution">
    <text evidence="6">The sequence shown here is derived from an EMBL/GenBank/DDBJ whole genome shotgun (WGS) entry which is preliminary data.</text>
</comment>
<dbReference type="Gene3D" id="3.30.300.30">
    <property type="match status" value="1"/>
</dbReference>
<dbReference type="Pfam" id="PF00501">
    <property type="entry name" value="AMP-binding"/>
    <property type="match status" value="1"/>
</dbReference>
<name>A0A558GLL1_9CORY</name>
<evidence type="ECO:0000256" key="2">
    <source>
        <dbReference type="ARBA" id="ARBA00022598"/>
    </source>
</evidence>
<dbReference type="InterPro" id="IPR020845">
    <property type="entry name" value="AMP-binding_CS"/>
</dbReference>
<dbReference type="InterPro" id="IPR045851">
    <property type="entry name" value="AMP-bd_C_sf"/>
</dbReference>
<feature type="domain" description="AMP-dependent synthetase/ligase" evidence="4">
    <location>
        <begin position="72"/>
        <end position="458"/>
    </location>
</feature>
<feature type="region of interest" description="Disordered" evidence="3">
    <location>
        <begin position="1"/>
        <end position="24"/>
    </location>
</feature>
<proteinExistence type="inferred from homology"/>
<comment type="similarity">
    <text evidence="1">Belongs to the ATP-dependent AMP-binding enzyme family.</text>
</comment>
<dbReference type="InterPro" id="IPR000873">
    <property type="entry name" value="AMP-dep_synth/lig_dom"/>
</dbReference>
<evidence type="ECO:0000259" key="5">
    <source>
        <dbReference type="Pfam" id="PF13193"/>
    </source>
</evidence>
<dbReference type="GO" id="GO:0006631">
    <property type="term" value="P:fatty acid metabolic process"/>
    <property type="evidence" value="ECO:0007669"/>
    <property type="project" value="TreeGrafter"/>
</dbReference>
<dbReference type="EMBL" id="VMTY01000001">
    <property type="protein sequence ID" value="TVU57777.1"/>
    <property type="molecule type" value="Genomic_DNA"/>
</dbReference>
<dbReference type="PANTHER" id="PTHR43201:SF5">
    <property type="entry name" value="MEDIUM-CHAIN ACYL-COA LIGASE ACSF2, MITOCHONDRIAL"/>
    <property type="match status" value="1"/>
</dbReference>
<dbReference type="GO" id="GO:0031956">
    <property type="term" value="F:medium-chain fatty acid-CoA ligase activity"/>
    <property type="evidence" value="ECO:0007669"/>
    <property type="project" value="TreeGrafter"/>
</dbReference>
<organism evidence="6 7">
    <name type="scientific">Corynebacterium aurimucosum</name>
    <dbReference type="NCBI Taxonomy" id="169292"/>
    <lineage>
        <taxon>Bacteria</taxon>
        <taxon>Bacillati</taxon>
        <taxon>Actinomycetota</taxon>
        <taxon>Actinomycetes</taxon>
        <taxon>Mycobacteriales</taxon>
        <taxon>Corynebacteriaceae</taxon>
        <taxon>Corynebacterium</taxon>
    </lineage>
</organism>
<dbReference type="InterPro" id="IPR042099">
    <property type="entry name" value="ANL_N_sf"/>
</dbReference>
<evidence type="ECO:0000313" key="7">
    <source>
        <dbReference type="Proteomes" id="UP000320531"/>
    </source>
</evidence>
<keyword evidence="2" id="KW-0436">Ligase</keyword>